<keyword evidence="11" id="KW-1185">Reference proteome</keyword>
<dbReference type="EC" id="3.4.23.-" evidence="10"/>
<dbReference type="PANTHER" id="PTHR30487:SF0">
    <property type="entry name" value="PREPILIN LEADER PEPTIDASE_N-METHYLTRANSFERASE-RELATED"/>
    <property type="match status" value="1"/>
</dbReference>
<reference evidence="11" key="1">
    <citation type="journal article" date="2019" name="Int. J. Syst. Evol. Microbiol.">
        <title>The Global Catalogue of Microorganisms (GCM) 10K type strain sequencing project: providing services to taxonomists for standard genome sequencing and annotation.</title>
        <authorList>
            <consortium name="The Broad Institute Genomics Platform"/>
            <consortium name="The Broad Institute Genome Sequencing Center for Infectious Disease"/>
            <person name="Wu L."/>
            <person name="Ma J."/>
        </authorList>
    </citation>
    <scope>NUCLEOTIDE SEQUENCE [LARGE SCALE GENOMIC DNA]</scope>
    <source>
        <strain evidence="11">CCUG 46385</strain>
    </source>
</reference>
<evidence type="ECO:0000256" key="6">
    <source>
        <dbReference type="ARBA" id="ARBA00023136"/>
    </source>
</evidence>
<dbReference type="Proteomes" id="UP001595916">
    <property type="component" value="Unassembled WGS sequence"/>
</dbReference>
<evidence type="ECO:0000256" key="4">
    <source>
        <dbReference type="ARBA" id="ARBA00022692"/>
    </source>
</evidence>
<evidence type="ECO:0000256" key="2">
    <source>
        <dbReference type="ARBA" id="ARBA00005801"/>
    </source>
</evidence>
<evidence type="ECO:0000259" key="8">
    <source>
        <dbReference type="Pfam" id="PF01478"/>
    </source>
</evidence>
<evidence type="ECO:0000256" key="7">
    <source>
        <dbReference type="SAM" id="Phobius"/>
    </source>
</evidence>
<gene>
    <name evidence="10" type="ORF">ACFO4R_08680</name>
</gene>
<feature type="transmembrane region" description="Helical" evidence="7">
    <location>
        <begin position="6"/>
        <end position="27"/>
    </location>
</feature>
<keyword evidence="6 7" id="KW-0472">Membrane</keyword>
<comment type="subcellular location">
    <subcellularLocation>
        <location evidence="1">Cell membrane</location>
        <topology evidence="1">Multi-pass membrane protein</topology>
    </subcellularLocation>
</comment>
<accession>A0ABV9QML8</accession>
<protein>
    <submittedName>
        <fullName evidence="10">Prepilin peptidase</fullName>
        <ecNumber evidence="10">3.4.23.-</ecNumber>
    </submittedName>
</protein>
<dbReference type="EMBL" id="JBHSHL010000034">
    <property type="protein sequence ID" value="MFC4805158.1"/>
    <property type="molecule type" value="Genomic_DNA"/>
</dbReference>
<evidence type="ECO:0000313" key="10">
    <source>
        <dbReference type="EMBL" id="MFC4805158.1"/>
    </source>
</evidence>
<dbReference type="PANTHER" id="PTHR30487">
    <property type="entry name" value="TYPE 4 PREPILIN-LIKE PROTEINS LEADER PEPTIDE-PROCESSING ENZYME"/>
    <property type="match status" value="1"/>
</dbReference>
<organism evidence="10 11">
    <name type="scientific">Filifactor villosus</name>
    <dbReference type="NCBI Taxonomy" id="29374"/>
    <lineage>
        <taxon>Bacteria</taxon>
        <taxon>Bacillati</taxon>
        <taxon>Bacillota</taxon>
        <taxon>Clostridia</taxon>
        <taxon>Peptostreptococcales</taxon>
        <taxon>Filifactoraceae</taxon>
        <taxon>Filifactor</taxon>
    </lineage>
</organism>
<dbReference type="InterPro" id="IPR000045">
    <property type="entry name" value="Prepilin_IV_endopep_pep"/>
</dbReference>
<keyword evidence="10" id="KW-0378">Hydrolase</keyword>
<evidence type="ECO:0000256" key="3">
    <source>
        <dbReference type="ARBA" id="ARBA00022475"/>
    </source>
</evidence>
<feature type="transmembrane region" description="Helical" evidence="7">
    <location>
        <begin position="123"/>
        <end position="142"/>
    </location>
</feature>
<keyword evidence="4 7" id="KW-0812">Transmembrane</keyword>
<dbReference type="InterPro" id="IPR050882">
    <property type="entry name" value="Prepilin_peptidase/N-MTase"/>
</dbReference>
<dbReference type="InterPro" id="IPR010627">
    <property type="entry name" value="Prepilin_pept_A24_N"/>
</dbReference>
<feature type="transmembrane region" description="Helical" evidence="7">
    <location>
        <begin position="198"/>
        <end position="217"/>
    </location>
</feature>
<dbReference type="Pfam" id="PF06750">
    <property type="entry name" value="A24_N_bact"/>
    <property type="match status" value="1"/>
</dbReference>
<proteinExistence type="inferred from homology"/>
<comment type="similarity">
    <text evidence="2">Belongs to the peptidase A24 family.</text>
</comment>
<name>A0ABV9QML8_9FIRM</name>
<comment type="caution">
    <text evidence="10">The sequence shown here is derived from an EMBL/GenBank/DDBJ whole genome shotgun (WGS) entry which is preliminary data.</text>
</comment>
<dbReference type="RefSeq" id="WP_379788700.1">
    <property type="nucleotide sequence ID" value="NZ_JBHSHL010000034.1"/>
</dbReference>
<feature type="transmembrane region" description="Helical" evidence="7">
    <location>
        <begin position="148"/>
        <end position="163"/>
    </location>
</feature>
<evidence type="ECO:0000313" key="11">
    <source>
        <dbReference type="Proteomes" id="UP001595916"/>
    </source>
</evidence>
<evidence type="ECO:0000256" key="5">
    <source>
        <dbReference type="ARBA" id="ARBA00022989"/>
    </source>
</evidence>
<dbReference type="Pfam" id="PF01478">
    <property type="entry name" value="Peptidase_A24"/>
    <property type="match status" value="1"/>
</dbReference>
<evidence type="ECO:0000259" key="9">
    <source>
        <dbReference type="Pfam" id="PF06750"/>
    </source>
</evidence>
<feature type="transmembrane region" description="Helical" evidence="7">
    <location>
        <begin position="98"/>
        <end position="116"/>
    </location>
</feature>
<keyword evidence="5 7" id="KW-1133">Transmembrane helix</keyword>
<sequence length="258" mass="29330">MDGFLLIFMFVWGLCFGSFYNVVIYRIPLGLNIAKGRSFCPICDHSLSAADLVPLFSFLFLGGKCRYCREKIPWRYPLIEFFTGILFAIGYWKFSLSFSLIQVLMFWSMLLIVAVIDFDQMYIYDSILLFFSLIQILLILVLKQDIKGALFGALIGGAIYFVIHTVSKAYYKREVFGLGDVFLMASIGLFVGKEYIVLASFLPFYLSIFMLIGTKLAGKKVSMQSELPFGPFMCVGGWLMSMYGHEIKLILLSLMGQI</sequence>
<dbReference type="GO" id="GO:0016787">
    <property type="term" value="F:hydrolase activity"/>
    <property type="evidence" value="ECO:0007669"/>
    <property type="project" value="UniProtKB-KW"/>
</dbReference>
<dbReference type="Gene3D" id="1.20.120.1220">
    <property type="match status" value="1"/>
</dbReference>
<keyword evidence="3" id="KW-1003">Cell membrane</keyword>
<feature type="domain" description="Prepilin peptidase A24 N-terminal" evidence="9">
    <location>
        <begin position="11"/>
        <end position="94"/>
    </location>
</feature>
<evidence type="ECO:0000256" key="1">
    <source>
        <dbReference type="ARBA" id="ARBA00004651"/>
    </source>
</evidence>
<feature type="domain" description="Prepilin type IV endopeptidase peptidase" evidence="8">
    <location>
        <begin position="105"/>
        <end position="211"/>
    </location>
</feature>